<proteinExistence type="predicted"/>
<evidence type="ECO:0000256" key="1">
    <source>
        <dbReference type="SAM" id="SignalP"/>
    </source>
</evidence>
<dbReference type="EMBL" id="CP045700">
    <property type="protein sequence ID" value="QGA66399.1"/>
    <property type="molecule type" value="Genomic_DNA"/>
</dbReference>
<evidence type="ECO:0000313" key="2">
    <source>
        <dbReference type="EMBL" id="QGA66399.1"/>
    </source>
</evidence>
<keyword evidence="1" id="KW-0732">Signal</keyword>
<reference evidence="2 3" key="1">
    <citation type="submission" date="2019-10" db="EMBL/GenBank/DDBJ databases">
        <title>Vibrio sp. nov., isolated from Coralline algae surface.</title>
        <authorList>
            <person name="Geng Y."/>
            <person name="Zhang X."/>
        </authorList>
    </citation>
    <scope>NUCLEOTIDE SEQUENCE [LARGE SCALE GENOMIC DNA]</scope>
    <source>
        <strain evidence="2 3">SM1977</strain>
    </source>
</reference>
<dbReference type="AlphaFoldDB" id="A0A5Q0TLM9"/>
<dbReference type="RefSeq" id="WP_153448532.1">
    <property type="nucleotide sequence ID" value="NZ_CP045700.1"/>
</dbReference>
<accession>A0A5Q0TLM9</accession>
<feature type="signal peptide" evidence="1">
    <location>
        <begin position="1"/>
        <end position="19"/>
    </location>
</feature>
<dbReference type="PROSITE" id="PS51257">
    <property type="entry name" value="PROKAR_LIPOPROTEIN"/>
    <property type="match status" value="1"/>
</dbReference>
<gene>
    <name evidence="2" type="ORF">GFB47_13280</name>
</gene>
<feature type="chain" id="PRO_5024288842" description="Lipoprotein" evidence="1">
    <location>
        <begin position="20"/>
        <end position="515"/>
    </location>
</feature>
<evidence type="ECO:0000313" key="3">
    <source>
        <dbReference type="Proteomes" id="UP000348942"/>
    </source>
</evidence>
<organism evidence="2 3">
    <name type="scientific">Vibrio algicola</name>
    <dbReference type="NCBI Taxonomy" id="2662262"/>
    <lineage>
        <taxon>Bacteria</taxon>
        <taxon>Pseudomonadati</taxon>
        <taxon>Pseudomonadota</taxon>
        <taxon>Gammaproteobacteria</taxon>
        <taxon>Vibrionales</taxon>
        <taxon>Vibrionaceae</taxon>
        <taxon>Vibrio</taxon>
    </lineage>
</organism>
<dbReference type="Proteomes" id="UP000348942">
    <property type="component" value="Chromosome 2"/>
</dbReference>
<evidence type="ECO:0008006" key="4">
    <source>
        <dbReference type="Google" id="ProtNLM"/>
    </source>
</evidence>
<sequence length="515" mass="55901">MIKKLLFTTLCCFALSACNDLSDDDSAPKAELAVLQFSNLDTVSSLARLQDDNDKADTQNTLSTQHLIGFDSSGAQYDISNYGVNDFTPTKNGGFVVQVTEKHNAVYKYTQGLAPVEDPNEDALNKLIDAITGDKPVLDVSQTMRNPAWYYVQPNGDYFLITDKKDSPSFLGENSKGSLIFSNGEVFATDTLKHGHFYNSLDLNEASIIDAISQITSDDPDVSIAQVLQQLIENKTIEKTKSVTAMSGDSLLSTSNTLGDVLIETSKGQKTAFDGNICTSDKLSLPQKALCKGAIAKINDGLLSNMIGIHNRIKNLSDVNQILPISDSDLTLLNIGLLKDGDTLNKNYSGGWDGESAQNGDDAFLLSTTLNNNLNGIICPDGKQCLYSISVNKLGNLDASPLSNSGFNTDTSDDEISNGEQNDLWVNDDYIVIKEAAQISIIDRNNNNAVTTILNNQEIDTINLSSDNQLYITSTTSSGQHKNYIYNIKTKKGLESPISLDELHAFKALVPVAED</sequence>
<name>A0A5Q0TLM9_9VIBR</name>
<keyword evidence="3" id="KW-1185">Reference proteome</keyword>
<protein>
    <recommendedName>
        <fullName evidence="4">Lipoprotein</fullName>
    </recommendedName>
</protein>